<gene>
    <name evidence="10" type="ORF">I8J31_11785</name>
</gene>
<dbReference type="InterPro" id="IPR037185">
    <property type="entry name" value="EmrE-like"/>
</dbReference>
<feature type="transmembrane region" description="Helical" evidence="8">
    <location>
        <begin position="135"/>
        <end position="153"/>
    </location>
</feature>
<feature type="transmembrane region" description="Helical" evidence="8">
    <location>
        <begin position="204"/>
        <end position="223"/>
    </location>
</feature>
<keyword evidence="4 8" id="KW-0812">Transmembrane</keyword>
<organism evidence="10 11">
    <name type="scientific">Marinomonas transparens</name>
    <dbReference type="NCBI Taxonomy" id="2795388"/>
    <lineage>
        <taxon>Bacteria</taxon>
        <taxon>Pseudomonadati</taxon>
        <taxon>Pseudomonadota</taxon>
        <taxon>Gammaproteobacteria</taxon>
        <taxon>Oceanospirillales</taxon>
        <taxon>Oceanospirillaceae</taxon>
        <taxon>Marinomonas</taxon>
    </lineage>
</organism>
<keyword evidence="6 8" id="KW-1133">Transmembrane helix</keyword>
<dbReference type="Proteomes" id="UP000628710">
    <property type="component" value="Unassembled WGS sequence"/>
</dbReference>
<accession>A0A934JW86</accession>
<keyword evidence="2" id="KW-0813">Transport</keyword>
<keyword evidence="3" id="KW-1003">Cell membrane</keyword>
<evidence type="ECO:0000256" key="3">
    <source>
        <dbReference type="ARBA" id="ARBA00022475"/>
    </source>
</evidence>
<dbReference type="RefSeq" id="WP_199468763.1">
    <property type="nucleotide sequence ID" value="NZ_JAEMNX010000012.1"/>
</dbReference>
<feature type="transmembrane region" description="Helical" evidence="8">
    <location>
        <begin position="235"/>
        <end position="254"/>
    </location>
</feature>
<evidence type="ECO:0000256" key="4">
    <source>
        <dbReference type="ARBA" id="ARBA00022692"/>
    </source>
</evidence>
<dbReference type="Pfam" id="PF00892">
    <property type="entry name" value="EamA"/>
    <property type="match status" value="2"/>
</dbReference>
<comment type="subcellular location">
    <subcellularLocation>
        <location evidence="1">Cell membrane</location>
        <topology evidence="1">Multi-pass membrane protein</topology>
    </subcellularLocation>
</comment>
<evidence type="ECO:0000256" key="2">
    <source>
        <dbReference type="ARBA" id="ARBA00022448"/>
    </source>
</evidence>
<keyword evidence="11" id="KW-1185">Reference proteome</keyword>
<dbReference type="InterPro" id="IPR000620">
    <property type="entry name" value="EamA_dom"/>
</dbReference>
<keyword evidence="5" id="KW-0677">Repeat</keyword>
<evidence type="ECO:0000256" key="5">
    <source>
        <dbReference type="ARBA" id="ARBA00022737"/>
    </source>
</evidence>
<feature type="transmembrane region" description="Helical" evidence="8">
    <location>
        <begin position="173"/>
        <end position="192"/>
    </location>
</feature>
<feature type="transmembrane region" description="Helical" evidence="8">
    <location>
        <begin position="87"/>
        <end position="105"/>
    </location>
</feature>
<evidence type="ECO:0000313" key="10">
    <source>
        <dbReference type="EMBL" id="MBJ7538354.1"/>
    </source>
</evidence>
<feature type="transmembrane region" description="Helical" evidence="8">
    <location>
        <begin position="112"/>
        <end position="129"/>
    </location>
</feature>
<dbReference type="EMBL" id="JAEMNX010000012">
    <property type="protein sequence ID" value="MBJ7538354.1"/>
    <property type="molecule type" value="Genomic_DNA"/>
</dbReference>
<sequence length="292" mass="32078">MPILIAVTLLWAFSFSLIGVYLAGQVDAWFSVLMRVSLATIVFLPFLKLRQIEPKIALQLMVCGALQLGIMYGFYYQSFLYLSVPEVLLFTVMTPLYVTLINDLLDRRINVGFIISALLAILGAVAIRYQGIDEGFIKGLLIVQGANICFAAGQVGYKRVIAKERPDLAQRTVFGWFFIGALTVVIPCYLALGNPDKLPSTTLQWSILTYLGIIASGLGYFAWNKGATMVNVGTLAVANNLLIPAGILVNVLFWNRDADIVRLAIGGGIILLALWVNDKFNQKITKVQQAPV</sequence>
<evidence type="ECO:0000256" key="6">
    <source>
        <dbReference type="ARBA" id="ARBA00022989"/>
    </source>
</evidence>
<comment type="caution">
    <text evidence="10">The sequence shown here is derived from an EMBL/GenBank/DDBJ whole genome shotgun (WGS) entry which is preliminary data.</text>
</comment>
<reference evidence="10" key="1">
    <citation type="submission" date="2020-12" db="EMBL/GenBank/DDBJ databases">
        <title>Marinomonas arctica sp. nov., a psychrotolerant bacterium isolated from the Arctic.</title>
        <authorList>
            <person name="Zhang Y."/>
        </authorList>
    </citation>
    <scope>NUCLEOTIDE SEQUENCE</scope>
    <source>
        <strain evidence="10">C1424</strain>
    </source>
</reference>
<proteinExistence type="predicted"/>
<dbReference type="PANTHER" id="PTHR22911">
    <property type="entry name" value="ACYL-MALONYL CONDENSING ENZYME-RELATED"/>
    <property type="match status" value="1"/>
</dbReference>
<evidence type="ECO:0000256" key="1">
    <source>
        <dbReference type="ARBA" id="ARBA00004651"/>
    </source>
</evidence>
<feature type="domain" description="EamA" evidence="9">
    <location>
        <begin position="4"/>
        <end position="127"/>
    </location>
</feature>
<dbReference type="AlphaFoldDB" id="A0A934JW86"/>
<feature type="transmembrane region" description="Helical" evidence="8">
    <location>
        <begin position="260"/>
        <end position="276"/>
    </location>
</feature>
<feature type="domain" description="EamA" evidence="9">
    <location>
        <begin position="138"/>
        <end position="276"/>
    </location>
</feature>
<dbReference type="GO" id="GO:0005886">
    <property type="term" value="C:plasma membrane"/>
    <property type="evidence" value="ECO:0007669"/>
    <property type="project" value="UniProtKB-SubCell"/>
</dbReference>
<dbReference type="SUPFAM" id="SSF103481">
    <property type="entry name" value="Multidrug resistance efflux transporter EmrE"/>
    <property type="match status" value="2"/>
</dbReference>
<name>A0A934JW86_9GAMM</name>
<feature type="transmembrane region" description="Helical" evidence="8">
    <location>
        <begin position="56"/>
        <end position="75"/>
    </location>
</feature>
<dbReference type="NCBIfam" id="TIGR00950">
    <property type="entry name" value="2A78"/>
    <property type="match status" value="1"/>
</dbReference>
<keyword evidence="7 8" id="KW-0472">Membrane</keyword>
<dbReference type="PANTHER" id="PTHR22911:SF130">
    <property type="entry name" value="BIOTIN TRANSPORTER"/>
    <property type="match status" value="1"/>
</dbReference>
<protein>
    <submittedName>
        <fullName evidence="10">DMT family transporter</fullName>
    </submittedName>
</protein>
<evidence type="ECO:0000313" key="11">
    <source>
        <dbReference type="Proteomes" id="UP000628710"/>
    </source>
</evidence>
<evidence type="ECO:0000256" key="7">
    <source>
        <dbReference type="ARBA" id="ARBA00023136"/>
    </source>
</evidence>
<dbReference type="InterPro" id="IPR004779">
    <property type="entry name" value="CO/AA/NH_transpt"/>
</dbReference>
<evidence type="ECO:0000256" key="8">
    <source>
        <dbReference type="SAM" id="Phobius"/>
    </source>
</evidence>
<feature type="transmembrane region" description="Helical" evidence="8">
    <location>
        <begin position="32"/>
        <end position="49"/>
    </location>
</feature>
<evidence type="ECO:0000259" key="9">
    <source>
        <dbReference type="Pfam" id="PF00892"/>
    </source>
</evidence>